<dbReference type="Proteomes" id="UP001501326">
    <property type="component" value="Unassembled WGS sequence"/>
</dbReference>
<name>A0ABP6H699_9MICO</name>
<evidence type="ECO:0000313" key="2">
    <source>
        <dbReference type="Proteomes" id="UP001501326"/>
    </source>
</evidence>
<keyword evidence="2" id="KW-1185">Reference proteome</keyword>
<sequence length="145" mass="15983">MAPPQDPFEGSNFEVEIDGLVSTAFSRVELPHAVVDEVAHRSGSDKTSSSRKAPGLSHYSHLVLTRGLTTDLELWRWWTAARDGDPSVDRNVAVRLLDATRSPVLTWRFRNAFPVVHRVTPLDALSSDAVVETVELAFDAMDAEA</sequence>
<accession>A0ABP6H699</accession>
<dbReference type="PANTHER" id="PTHR38009">
    <property type="entry name" value="CONSERVED HYPOTHETICAL PHAGE TAIL PROTEIN"/>
    <property type="match status" value="1"/>
</dbReference>
<dbReference type="InterPro" id="IPR010667">
    <property type="entry name" value="Phage_T4_Gp19"/>
</dbReference>
<dbReference type="EMBL" id="BAAARN010000003">
    <property type="protein sequence ID" value="GAA2737513.1"/>
    <property type="molecule type" value="Genomic_DNA"/>
</dbReference>
<organism evidence="1 2">
    <name type="scientific">Pedococcus aerophilus</name>
    <dbReference type="NCBI Taxonomy" id="436356"/>
    <lineage>
        <taxon>Bacteria</taxon>
        <taxon>Bacillati</taxon>
        <taxon>Actinomycetota</taxon>
        <taxon>Actinomycetes</taxon>
        <taxon>Micrococcales</taxon>
        <taxon>Intrasporangiaceae</taxon>
        <taxon>Pedococcus</taxon>
    </lineage>
</organism>
<dbReference type="Pfam" id="PF06841">
    <property type="entry name" value="Phage_T4_gp19"/>
    <property type="match status" value="1"/>
</dbReference>
<proteinExistence type="predicted"/>
<gene>
    <name evidence="1" type="ORF">GCM10009867_24950</name>
</gene>
<protein>
    <submittedName>
        <fullName evidence="1">Phage tail protein</fullName>
    </submittedName>
</protein>
<evidence type="ECO:0000313" key="1">
    <source>
        <dbReference type="EMBL" id="GAA2737513.1"/>
    </source>
</evidence>
<dbReference type="NCBIfam" id="TIGR02241">
    <property type="entry name" value="conserved hypothetical phage tail region protein"/>
    <property type="match status" value="1"/>
</dbReference>
<dbReference type="InterPro" id="IPR011747">
    <property type="entry name" value="CHP02241"/>
</dbReference>
<reference evidence="2" key="1">
    <citation type="journal article" date="2019" name="Int. J. Syst. Evol. Microbiol.">
        <title>The Global Catalogue of Microorganisms (GCM) 10K type strain sequencing project: providing services to taxonomists for standard genome sequencing and annotation.</title>
        <authorList>
            <consortium name="The Broad Institute Genomics Platform"/>
            <consortium name="The Broad Institute Genome Sequencing Center for Infectious Disease"/>
            <person name="Wu L."/>
            <person name="Ma J."/>
        </authorList>
    </citation>
    <scope>NUCLEOTIDE SEQUENCE [LARGE SCALE GENOMIC DNA]</scope>
    <source>
        <strain evidence="2">JCM 16378</strain>
    </source>
</reference>
<comment type="caution">
    <text evidence="1">The sequence shown here is derived from an EMBL/GenBank/DDBJ whole genome shotgun (WGS) entry which is preliminary data.</text>
</comment>
<dbReference type="PANTHER" id="PTHR38009:SF1">
    <property type="entry name" value="CONSERVED HYPOTHETICAL PHAGE TAIL PROTEIN"/>
    <property type="match status" value="1"/>
</dbReference>
<dbReference type="RefSeq" id="WP_344193872.1">
    <property type="nucleotide sequence ID" value="NZ_BAAARN010000003.1"/>
</dbReference>